<feature type="compositionally biased region" description="Basic and acidic residues" evidence="1">
    <location>
        <begin position="213"/>
        <end position="225"/>
    </location>
</feature>
<organism evidence="2 3">
    <name type="scientific">Liquidambar formosana</name>
    <name type="common">Formosan gum</name>
    <dbReference type="NCBI Taxonomy" id="63359"/>
    <lineage>
        <taxon>Eukaryota</taxon>
        <taxon>Viridiplantae</taxon>
        <taxon>Streptophyta</taxon>
        <taxon>Embryophyta</taxon>
        <taxon>Tracheophyta</taxon>
        <taxon>Spermatophyta</taxon>
        <taxon>Magnoliopsida</taxon>
        <taxon>eudicotyledons</taxon>
        <taxon>Gunneridae</taxon>
        <taxon>Pentapetalae</taxon>
        <taxon>Saxifragales</taxon>
        <taxon>Altingiaceae</taxon>
        <taxon>Liquidambar</taxon>
    </lineage>
</organism>
<evidence type="ECO:0000313" key="3">
    <source>
        <dbReference type="Proteomes" id="UP001415857"/>
    </source>
</evidence>
<feature type="region of interest" description="Disordered" evidence="1">
    <location>
        <begin position="321"/>
        <end position="350"/>
    </location>
</feature>
<evidence type="ECO:0000256" key="1">
    <source>
        <dbReference type="SAM" id="MobiDB-lite"/>
    </source>
</evidence>
<gene>
    <name evidence="2" type="ORF">L1049_027192</name>
</gene>
<name>A0AAP0N6I8_LIQFO</name>
<feature type="compositionally biased region" description="Low complexity" evidence="1">
    <location>
        <begin position="121"/>
        <end position="141"/>
    </location>
</feature>
<sequence>MANRSESHFRKPSRLANSANQRGSSSRGGEGAATTGLPPPPSSSSNSHSSSFSTKRSFKKSNGQGTEKRVIAASANSDSNAPVARAVQNAAPQKSPSLDCTIRPSESSSQRSNRAVPKAPSSQSRSGTSDSTAQTTTTQESYVQQSKSIPEPTVSIHSPSQLITPLHHLPAVSVEKLPLSASNFPFLTGETASIMNNTGRRRESVRRSNSIKDQPKTPSKKDQRHSQPQLQAETSNSADSSRDAPSYPDNMQAPPLKLVETTASILTWPSPGLEYGRSLEGGVSETVECKATPAPLDSCEDECAGESLPDVHVDVADAPVEGTSNARVGGDSTCGTSNKSSVETVSGNQGDVHNVKQYDCTLQEIQPKEGILGLAEAREF</sequence>
<proteinExistence type="predicted"/>
<feature type="compositionally biased region" description="Polar residues" evidence="1">
    <location>
        <begin position="226"/>
        <end position="239"/>
    </location>
</feature>
<feature type="compositionally biased region" description="Polar residues" evidence="1">
    <location>
        <begin position="186"/>
        <end position="198"/>
    </location>
</feature>
<dbReference type="AlphaFoldDB" id="A0AAP0N6I8"/>
<reference evidence="2 3" key="1">
    <citation type="journal article" date="2024" name="Plant J.">
        <title>Genome sequences and population genomics reveal climatic adaptation and genomic divergence between two closely related sweetgum species.</title>
        <authorList>
            <person name="Xu W.Q."/>
            <person name="Ren C.Q."/>
            <person name="Zhang X.Y."/>
            <person name="Comes H.P."/>
            <person name="Liu X.H."/>
            <person name="Li Y.G."/>
            <person name="Kettle C.J."/>
            <person name="Jalonen R."/>
            <person name="Gaisberger H."/>
            <person name="Ma Y.Z."/>
            <person name="Qiu Y.X."/>
        </authorList>
    </citation>
    <scope>NUCLEOTIDE SEQUENCE [LARGE SCALE GENOMIC DNA]</scope>
    <source>
        <strain evidence="2">Hangzhou</strain>
    </source>
</reference>
<feature type="compositionally biased region" description="Low complexity" evidence="1">
    <location>
        <begin position="43"/>
        <end position="55"/>
    </location>
</feature>
<evidence type="ECO:0000313" key="2">
    <source>
        <dbReference type="EMBL" id="KAK9266933.1"/>
    </source>
</evidence>
<feature type="region of interest" description="Disordered" evidence="1">
    <location>
        <begin position="186"/>
        <end position="256"/>
    </location>
</feature>
<feature type="compositionally biased region" description="Polar residues" evidence="1">
    <location>
        <begin position="90"/>
        <end position="113"/>
    </location>
</feature>
<dbReference type="EMBL" id="JBBPBK010000048">
    <property type="protein sequence ID" value="KAK9266933.1"/>
    <property type="molecule type" value="Genomic_DNA"/>
</dbReference>
<accession>A0AAP0N6I8</accession>
<feature type="compositionally biased region" description="Polar residues" evidence="1">
    <location>
        <begin position="333"/>
        <end position="350"/>
    </location>
</feature>
<keyword evidence="3" id="KW-1185">Reference proteome</keyword>
<dbReference type="Proteomes" id="UP001415857">
    <property type="component" value="Unassembled WGS sequence"/>
</dbReference>
<comment type="caution">
    <text evidence="2">The sequence shown here is derived from an EMBL/GenBank/DDBJ whole genome shotgun (WGS) entry which is preliminary data.</text>
</comment>
<feature type="region of interest" description="Disordered" evidence="1">
    <location>
        <begin position="1"/>
        <end position="157"/>
    </location>
</feature>
<protein>
    <submittedName>
        <fullName evidence="2">Uncharacterized protein</fullName>
    </submittedName>
</protein>